<feature type="non-terminal residue" evidence="1">
    <location>
        <position position="150"/>
    </location>
</feature>
<accession>A0A8E2DZS4</accession>
<proteinExistence type="predicted"/>
<evidence type="ECO:0000313" key="1">
    <source>
        <dbReference type="EMBL" id="OCK74664.1"/>
    </source>
</evidence>
<dbReference type="EMBL" id="KV745436">
    <property type="protein sequence ID" value="OCK74664.1"/>
    <property type="molecule type" value="Genomic_DNA"/>
</dbReference>
<dbReference type="OrthoDB" id="3924126at2759"/>
<reference evidence="1 2" key="1">
    <citation type="journal article" date="2016" name="Nat. Commun.">
        <title>Ectomycorrhizal ecology is imprinted in the genome of the dominant symbiotic fungus Cenococcum geophilum.</title>
        <authorList>
            <consortium name="DOE Joint Genome Institute"/>
            <person name="Peter M."/>
            <person name="Kohler A."/>
            <person name="Ohm R.A."/>
            <person name="Kuo A."/>
            <person name="Krutzmann J."/>
            <person name="Morin E."/>
            <person name="Arend M."/>
            <person name="Barry K.W."/>
            <person name="Binder M."/>
            <person name="Choi C."/>
            <person name="Clum A."/>
            <person name="Copeland A."/>
            <person name="Grisel N."/>
            <person name="Haridas S."/>
            <person name="Kipfer T."/>
            <person name="LaButti K."/>
            <person name="Lindquist E."/>
            <person name="Lipzen A."/>
            <person name="Maire R."/>
            <person name="Meier B."/>
            <person name="Mihaltcheva S."/>
            <person name="Molinier V."/>
            <person name="Murat C."/>
            <person name="Poggeler S."/>
            <person name="Quandt C.A."/>
            <person name="Sperisen C."/>
            <person name="Tritt A."/>
            <person name="Tisserant E."/>
            <person name="Crous P.W."/>
            <person name="Henrissat B."/>
            <person name="Nehls U."/>
            <person name="Egli S."/>
            <person name="Spatafora J.W."/>
            <person name="Grigoriev I.V."/>
            <person name="Martin F.M."/>
        </authorList>
    </citation>
    <scope>NUCLEOTIDE SEQUENCE [LARGE SCALE GENOMIC DNA]</scope>
    <source>
        <strain evidence="1 2">CBS 459.81</strain>
    </source>
</reference>
<dbReference type="Proteomes" id="UP000250266">
    <property type="component" value="Unassembled WGS sequence"/>
</dbReference>
<protein>
    <submittedName>
        <fullName evidence="1">Uncharacterized protein</fullName>
    </submittedName>
</protein>
<evidence type="ECO:0000313" key="2">
    <source>
        <dbReference type="Proteomes" id="UP000250266"/>
    </source>
</evidence>
<organism evidence="1 2">
    <name type="scientific">Lepidopterella palustris CBS 459.81</name>
    <dbReference type="NCBI Taxonomy" id="1314670"/>
    <lineage>
        <taxon>Eukaryota</taxon>
        <taxon>Fungi</taxon>
        <taxon>Dikarya</taxon>
        <taxon>Ascomycota</taxon>
        <taxon>Pezizomycotina</taxon>
        <taxon>Dothideomycetes</taxon>
        <taxon>Pleosporomycetidae</taxon>
        <taxon>Mytilinidiales</taxon>
        <taxon>Argynnaceae</taxon>
        <taxon>Lepidopterella</taxon>
    </lineage>
</organism>
<keyword evidence="2" id="KW-1185">Reference proteome</keyword>
<dbReference type="AlphaFoldDB" id="A0A8E2DZS4"/>
<gene>
    <name evidence="1" type="ORF">K432DRAFT_386676</name>
</gene>
<name>A0A8E2DZS4_9PEZI</name>
<sequence length="150" mass="17356">MASPSIDPLRHPVRVLIRTRPTHLQKIHSSFDQADTKLIEKLRVQLSGKTDTIEIRHLITRIADEKGSERVDIVFDYGVPADECQPEVVAFKVRIDDSRLIITQLLHPRIKPRVNDTVDWWRGINLKNHITFPSRTDVRRKRRGLGVASR</sequence>